<dbReference type="AlphaFoldDB" id="A0A2P5HJA1"/>
<evidence type="ECO:0000256" key="1">
    <source>
        <dbReference type="SAM" id="MobiDB-lite"/>
    </source>
</evidence>
<feature type="compositionally biased region" description="Acidic residues" evidence="1">
    <location>
        <begin position="80"/>
        <end position="89"/>
    </location>
</feature>
<dbReference type="OrthoDB" id="10511715at2759"/>
<organism evidence="2 3">
    <name type="scientific">Diaporthe helianthi</name>
    <dbReference type="NCBI Taxonomy" id="158607"/>
    <lineage>
        <taxon>Eukaryota</taxon>
        <taxon>Fungi</taxon>
        <taxon>Dikarya</taxon>
        <taxon>Ascomycota</taxon>
        <taxon>Pezizomycotina</taxon>
        <taxon>Sordariomycetes</taxon>
        <taxon>Sordariomycetidae</taxon>
        <taxon>Diaporthales</taxon>
        <taxon>Diaporthaceae</taxon>
        <taxon>Diaporthe</taxon>
    </lineage>
</organism>
<reference evidence="2" key="1">
    <citation type="submission" date="2017-09" db="EMBL/GenBank/DDBJ databases">
        <title>Polyketide synthases of a Diaporthe helianthi virulent isolate.</title>
        <authorList>
            <person name="Baroncelli R."/>
        </authorList>
    </citation>
    <scope>NUCLEOTIDE SEQUENCE [LARGE SCALE GENOMIC DNA]</scope>
    <source>
        <strain evidence="2">7/96</strain>
    </source>
</reference>
<dbReference type="InParanoid" id="A0A2P5HJA1"/>
<gene>
    <name evidence="2" type="ORF">DHEL01_v211270</name>
</gene>
<feature type="compositionally biased region" description="Polar residues" evidence="1">
    <location>
        <begin position="64"/>
        <end position="73"/>
    </location>
</feature>
<evidence type="ECO:0000313" key="3">
    <source>
        <dbReference type="Proteomes" id="UP000094444"/>
    </source>
</evidence>
<dbReference type="Proteomes" id="UP000094444">
    <property type="component" value="Unassembled WGS sequence"/>
</dbReference>
<comment type="caution">
    <text evidence="2">The sequence shown here is derived from an EMBL/GenBank/DDBJ whole genome shotgun (WGS) entry which is preliminary data.</text>
</comment>
<sequence>MHILCTPGQSSNPSKAPPEQLGPPFTVPQTWPVSMPRCAADENPSAKSRLIFRQREFSVGCCQESPQQTNPQNNRHEQAIEDNDGDEEGTSVKPGVLVTAIPALLST</sequence>
<accession>A0A2P5HJA1</accession>
<feature type="region of interest" description="Disordered" evidence="1">
    <location>
        <begin position="62"/>
        <end position="94"/>
    </location>
</feature>
<dbReference type="EMBL" id="MAVT02001676">
    <property type="protein sequence ID" value="POS70337.1"/>
    <property type="molecule type" value="Genomic_DNA"/>
</dbReference>
<name>A0A2P5HJA1_DIAHE</name>
<proteinExistence type="predicted"/>
<keyword evidence="3" id="KW-1185">Reference proteome</keyword>
<protein>
    <submittedName>
        <fullName evidence="2">Uncharacterized protein</fullName>
    </submittedName>
</protein>
<evidence type="ECO:0000313" key="2">
    <source>
        <dbReference type="EMBL" id="POS70337.1"/>
    </source>
</evidence>
<feature type="region of interest" description="Disordered" evidence="1">
    <location>
        <begin position="1"/>
        <end position="28"/>
    </location>
</feature>